<accession>C2EPL1</accession>
<dbReference type="InterPro" id="IPR008441">
    <property type="entry name" value="AfumC-like_glycosyl_Trfase"/>
</dbReference>
<dbReference type="PATRIC" id="fig|525365.8.peg.1833"/>
<dbReference type="GO" id="GO:0016757">
    <property type="term" value="F:glycosyltransferase activity"/>
    <property type="evidence" value="ECO:0007669"/>
    <property type="project" value="InterPro"/>
</dbReference>
<dbReference type="RefSeq" id="WP_007126102.1">
    <property type="nucleotide sequence ID" value="NZ_AZFO01000006.1"/>
</dbReference>
<dbReference type="EMBL" id="ACGU01000070">
    <property type="protein sequence ID" value="EEJ71587.1"/>
    <property type="molecule type" value="Genomic_DNA"/>
</dbReference>
<organism evidence="1 2">
    <name type="scientific">Lactobacillus ultunensis DSM 16047</name>
    <dbReference type="NCBI Taxonomy" id="525365"/>
    <lineage>
        <taxon>Bacteria</taxon>
        <taxon>Bacillati</taxon>
        <taxon>Bacillota</taxon>
        <taxon>Bacilli</taxon>
        <taxon>Lactobacillales</taxon>
        <taxon>Lactobacillaceae</taxon>
        <taxon>Lactobacillus</taxon>
    </lineage>
</organism>
<dbReference type="STRING" id="525365.HMPREF0548_1607"/>
<dbReference type="CAZy" id="GT32">
    <property type="family name" value="Glycosyltransferase Family 32"/>
</dbReference>
<reference evidence="1 2" key="1">
    <citation type="submission" date="2009-01" db="EMBL/GenBank/DDBJ databases">
        <authorList>
            <person name="Qin X."/>
            <person name="Bachman B."/>
            <person name="Battles P."/>
            <person name="Bell A."/>
            <person name="Bess C."/>
            <person name="Bickham C."/>
            <person name="Chaboub L."/>
            <person name="Chen D."/>
            <person name="Coyle M."/>
            <person name="Deiros D.R."/>
            <person name="Dinh H."/>
            <person name="Forbes L."/>
            <person name="Fowler G."/>
            <person name="Francisco L."/>
            <person name="Fu Q."/>
            <person name="Gubbala S."/>
            <person name="Hale W."/>
            <person name="Han Y."/>
            <person name="Hemphill L."/>
            <person name="Highlander S.K."/>
            <person name="Hirani K."/>
            <person name="Hogues M."/>
            <person name="Jackson L."/>
            <person name="Jakkamsetti A."/>
            <person name="Javaid M."/>
            <person name="Jiang H."/>
            <person name="Korchina V."/>
            <person name="Kovar C."/>
            <person name="Lara F."/>
            <person name="Lee S."/>
            <person name="Mata R."/>
            <person name="Mathew T."/>
            <person name="Moen C."/>
            <person name="Morales K."/>
            <person name="Munidasa M."/>
            <person name="Nazareth L."/>
            <person name="Ngo R."/>
            <person name="Nguyen L."/>
            <person name="Okwuonu G."/>
            <person name="Ongeri F."/>
            <person name="Patil S."/>
            <person name="Petrosino J."/>
            <person name="Pham C."/>
            <person name="Pham P."/>
            <person name="Pu L.-L."/>
            <person name="Puazo M."/>
            <person name="Raj R."/>
            <person name="Reid J."/>
            <person name="Rouhana J."/>
            <person name="Saada N."/>
            <person name="Shang Y."/>
            <person name="Simmons D."/>
            <person name="Thornton R."/>
            <person name="Warren J."/>
            <person name="Weissenberger G."/>
            <person name="Zhang J."/>
            <person name="Zhang L."/>
            <person name="Zhou C."/>
            <person name="Zhu D."/>
            <person name="Muzny D."/>
            <person name="Worley K."/>
            <person name="Gibbs R."/>
        </authorList>
    </citation>
    <scope>NUCLEOTIDE SEQUENCE [LARGE SCALE GENOMIC DNA]</scope>
    <source>
        <strain evidence="1 2">DSM 16047</strain>
    </source>
</reference>
<keyword evidence="2" id="KW-1185">Reference proteome</keyword>
<dbReference type="eggNOG" id="COG3774">
    <property type="taxonomic scope" value="Bacteria"/>
</dbReference>
<dbReference type="SUPFAM" id="SSF53448">
    <property type="entry name" value="Nucleotide-diphospho-sugar transferases"/>
    <property type="match status" value="1"/>
</dbReference>
<evidence type="ECO:0000313" key="1">
    <source>
        <dbReference type="EMBL" id="EEJ71587.1"/>
    </source>
</evidence>
<gene>
    <name evidence="1" type="ORF">HMPREF0548_1607</name>
</gene>
<sequence length="309" mass="36422">MKRIKQIKKIKQDFGIYFLLVSILTTLFNKSSNKVGHKLHHYKYKLVTRYLQDNYQDVIKKYSNKKGANSNRLISESNYVWICWWQGIDQAPEIVKACINRIKKIYCDKNVVVINKNNYDKYVDIPNEVLNKVNRKIFSLTFLSDILRFSLLAKYGGIWIDSTVYVEKRMYDYEKSHFFTIKHGKYSDWHVCQGKWTGFLMASGKGNPGIQLIKDILIRYAMEENTLMAYLLVDSAITVAYNNVIEFHTEVDEVLPNNQEVFSMEKELNSTLPNYQVPSVFNKLSYKYVYKKKIDGKKTVYERILENQV</sequence>
<protein>
    <submittedName>
        <fullName evidence="1">Capsular polysaccharide synthesis protein</fullName>
    </submittedName>
</protein>
<dbReference type="InterPro" id="IPR029044">
    <property type="entry name" value="Nucleotide-diphossugar_trans"/>
</dbReference>
<dbReference type="Pfam" id="PF05704">
    <property type="entry name" value="Caps_synth"/>
    <property type="match status" value="1"/>
</dbReference>
<dbReference type="Proteomes" id="UP000005583">
    <property type="component" value="Unassembled WGS sequence"/>
</dbReference>
<comment type="caution">
    <text evidence="1">The sequence shown here is derived from an EMBL/GenBank/DDBJ whole genome shotgun (WGS) entry which is preliminary data.</text>
</comment>
<dbReference type="AlphaFoldDB" id="C2EPL1"/>
<dbReference type="OrthoDB" id="9802881at2"/>
<dbReference type="HOGENOM" id="CLU_068623_0_0_9"/>
<proteinExistence type="predicted"/>
<dbReference type="Gene3D" id="3.90.550.20">
    <property type="match status" value="1"/>
</dbReference>
<evidence type="ECO:0000313" key="2">
    <source>
        <dbReference type="Proteomes" id="UP000005583"/>
    </source>
</evidence>
<name>C2EPL1_9LACO</name>